<accession>B3LYY6</accession>
<dbReference type="InParanoid" id="B3LYY6"/>
<feature type="domain" description="Arrestin C-terminal-like" evidence="3">
    <location>
        <begin position="174"/>
        <end position="307"/>
    </location>
</feature>
<dbReference type="SUPFAM" id="SSF81296">
    <property type="entry name" value="E set domains"/>
    <property type="match status" value="2"/>
</dbReference>
<evidence type="ECO:0000313" key="5">
    <source>
        <dbReference type="Proteomes" id="UP000007801"/>
    </source>
</evidence>
<keyword evidence="5" id="KW-1185">Reference proteome</keyword>
<evidence type="ECO:0000256" key="2">
    <source>
        <dbReference type="ARBA" id="ARBA00022606"/>
    </source>
</evidence>
<organism evidence="4 5">
    <name type="scientific">Drosophila ananassae</name>
    <name type="common">Fruit fly</name>
    <dbReference type="NCBI Taxonomy" id="7217"/>
    <lineage>
        <taxon>Eukaryota</taxon>
        <taxon>Metazoa</taxon>
        <taxon>Ecdysozoa</taxon>
        <taxon>Arthropoda</taxon>
        <taxon>Hexapoda</taxon>
        <taxon>Insecta</taxon>
        <taxon>Pterygota</taxon>
        <taxon>Neoptera</taxon>
        <taxon>Endopterygota</taxon>
        <taxon>Diptera</taxon>
        <taxon>Brachycera</taxon>
        <taxon>Muscomorpha</taxon>
        <taxon>Ephydroidea</taxon>
        <taxon>Drosophilidae</taxon>
        <taxon>Drosophila</taxon>
        <taxon>Sophophora</taxon>
    </lineage>
</organism>
<evidence type="ECO:0000256" key="1">
    <source>
        <dbReference type="ARBA" id="ARBA00005298"/>
    </source>
</evidence>
<dbReference type="Proteomes" id="UP000007801">
    <property type="component" value="Unassembled WGS sequence"/>
</dbReference>
<dbReference type="eggNOG" id="KOG3780">
    <property type="taxonomic scope" value="Eukaryota"/>
</dbReference>
<dbReference type="GeneID" id="6500070"/>
<reference evidence="4 5" key="1">
    <citation type="journal article" date="2007" name="Nature">
        <title>Evolution of genes and genomes on the Drosophila phylogeny.</title>
        <authorList>
            <consortium name="Drosophila 12 Genomes Consortium"/>
            <person name="Clark A.G."/>
            <person name="Eisen M.B."/>
            <person name="Smith D.R."/>
            <person name="Bergman C.M."/>
            <person name="Oliver B."/>
            <person name="Markow T.A."/>
            <person name="Kaufman T.C."/>
            <person name="Kellis M."/>
            <person name="Gelbart W."/>
            <person name="Iyer V.N."/>
            <person name="Pollard D.A."/>
            <person name="Sackton T.B."/>
            <person name="Larracuente A.M."/>
            <person name="Singh N.D."/>
            <person name="Abad J.P."/>
            <person name="Abt D.N."/>
            <person name="Adryan B."/>
            <person name="Aguade M."/>
            <person name="Akashi H."/>
            <person name="Anderson W.W."/>
            <person name="Aquadro C.F."/>
            <person name="Ardell D.H."/>
            <person name="Arguello R."/>
            <person name="Artieri C.G."/>
            <person name="Barbash D.A."/>
            <person name="Barker D."/>
            <person name="Barsanti P."/>
            <person name="Batterham P."/>
            <person name="Batzoglou S."/>
            <person name="Begun D."/>
            <person name="Bhutkar A."/>
            <person name="Blanco E."/>
            <person name="Bosak S.A."/>
            <person name="Bradley R.K."/>
            <person name="Brand A.D."/>
            <person name="Brent M.R."/>
            <person name="Brooks A.N."/>
            <person name="Brown R.H."/>
            <person name="Butlin R.K."/>
            <person name="Caggese C."/>
            <person name="Calvi B.R."/>
            <person name="Bernardo de Carvalho A."/>
            <person name="Caspi A."/>
            <person name="Castrezana S."/>
            <person name="Celniker S.E."/>
            <person name="Chang J.L."/>
            <person name="Chapple C."/>
            <person name="Chatterji S."/>
            <person name="Chinwalla A."/>
            <person name="Civetta A."/>
            <person name="Clifton S.W."/>
            <person name="Comeron J.M."/>
            <person name="Costello J.C."/>
            <person name="Coyne J.A."/>
            <person name="Daub J."/>
            <person name="David R.G."/>
            <person name="Delcher A.L."/>
            <person name="Delehaunty K."/>
            <person name="Do C.B."/>
            <person name="Ebling H."/>
            <person name="Edwards K."/>
            <person name="Eickbush T."/>
            <person name="Evans J.D."/>
            <person name="Filipski A."/>
            <person name="Findeiss S."/>
            <person name="Freyhult E."/>
            <person name="Fulton L."/>
            <person name="Fulton R."/>
            <person name="Garcia A.C."/>
            <person name="Gardiner A."/>
            <person name="Garfield D.A."/>
            <person name="Garvin B.E."/>
            <person name="Gibson G."/>
            <person name="Gilbert D."/>
            <person name="Gnerre S."/>
            <person name="Godfrey J."/>
            <person name="Good R."/>
            <person name="Gotea V."/>
            <person name="Gravely B."/>
            <person name="Greenberg A.J."/>
            <person name="Griffiths-Jones S."/>
            <person name="Gross S."/>
            <person name="Guigo R."/>
            <person name="Gustafson E.A."/>
            <person name="Haerty W."/>
            <person name="Hahn M.W."/>
            <person name="Halligan D.L."/>
            <person name="Halpern A.L."/>
            <person name="Halter G.M."/>
            <person name="Han M.V."/>
            <person name="Heger A."/>
            <person name="Hillier L."/>
            <person name="Hinrichs A.S."/>
            <person name="Holmes I."/>
            <person name="Hoskins R.A."/>
            <person name="Hubisz M.J."/>
            <person name="Hultmark D."/>
            <person name="Huntley M.A."/>
            <person name="Jaffe D.B."/>
            <person name="Jagadeeshan S."/>
            <person name="Jeck W.R."/>
            <person name="Johnson J."/>
            <person name="Jones C.D."/>
            <person name="Jordan W.C."/>
            <person name="Karpen G.H."/>
            <person name="Kataoka E."/>
            <person name="Keightley P.D."/>
            <person name="Kheradpour P."/>
            <person name="Kirkness E.F."/>
            <person name="Koerich L.B."/>
            <person name="Kristiansen K."/>
            <person name="Kudrna D."/>
            <person name="Kulathinal R.J."/>
            <person name="Kumar S."/>
            <person name="Kwok R."/>
            <person name="Lander E."/>
            <person name="Langley C.H."/>
            <person name="Lapoint R."/>
            <person name="Lazzaro B.P."/>
            <person name="Lee S.J."/>
            <person name="Levesque L."/>
            <person name="Li R."/>
            <person name="Lin C.F."/>
            <person name="Lin M.F."/>
            <person name="Lindblad-Toh K."/>
            <person name="Llopart A."/>
            <person name="Long M."/>
            <person name="Low L."/>
            <person name="Lozovsky E."/>
            <person name="Lu J."/>
            <person name="Luo M."/>
            <person name="Machado C.A."/>
            <person name="Makalowski W."/>
            <person name="Marzo M."/>
            <person name="Matsuda M."/>
            <person name="Matzkin L."/>
            <person name="McAllister B."/>
            <person name="McBride C.S."/>
            <person name="McKernan B."/>
            <person name="McKernan K."/>
            <person name="Mendez-Lago M."/>
            <person name="Minx P."/>
            <person name="Mollenhauer M.U."/>
            <person name="Montooth K."/>
            <person name="Mount S.M."/>
            <person name="Mu X."/>
            <person name="Myers E."/>
            <person name="Negre B."/>
            <person name="Newfeld S."/>
            <person name="Nielsen R."/>
            <person name="Noor M.A."/>
            <person name="O'Grady P."/>
            <person name="Pachter L."/>
            <person name="Papaceit M."/>
            <person name="Parisi M.J."/>
            <person name="Parisi M."/>
            <person name="Parts L."/>
            <person name="Pedersen J.S."/>
            <person name="Pesole G."/>
            <person name="Phillippy A.M."/>
            <person name="Ponting C.P."/>
            <person name="Pop M."/>
            <person name="Porcelli D."/>
            <person name="Powell J.R."/>
            <person name="Prohaska S."/>
            <person name="Pruitt K."/>
            <person name="Puig M."/>
            <person name="Quesneville H."/>
            <person name="Ram K.R."/>
            <person name="Rand D."/>
            <person name="Rasmussen M.D."/>
            <person name="Reed L.K."/>
            <person name="Reenan R."/>
            <person name="Reily A."/>
            <person name="Remington K.A."/>
            <person name="Rieger T.T."/>
            <person name="Ritchie M.G."/>
            <person name="Robin C."/>
            <person name="Rogers Y.H."/>
            <person name="Rohde C."/>
            <person name="Rozas J."/>
            <person name="Rubenfield M.J."/>
            <person name="Ruiz A."/>
            <person name="Russo S."/>
            <person name="Salzberg S.L."/>
            <person name="Sanchez-Gracia A."/>
            <person name="Saranga D.J."/>
            <person name="Sato H."/>
            <person name="Schaeffer S.W."/>
            <person name="Schatz M.C."/>
            <person name="Schlenke T."/>
            <person name="Schwartz R."/>
            <person name="Segarra C."/>
            <person name="Singh R.S."/>
            <person name="Sirot L."/>
            <person name="Sirota M."/>
            <person name="Sisneros N.B."/>
            <person name="Smith C.D."/>
            <person name="Smith T.F."/>
            <person name="Spieth J."/>
            <person name="Stage D.E."/>
            <person name="Stark A."/>
            <person name="Stephan W."/>
            <person name="Strausberg R.L."/>
            <person name="Strempel S."/>
            <person name="Sturgill D."/>
            <person name="Sutton G."/>
            <person name="Sutton G.G."/>
            <person name="Tao W."/>
            <person name="Teichmann S."/>
            <person name="Tobari Y.N."/>
            <person name="Tomimura Y."/>
            <person name="Tsolas J.M."/>
            <person name="Valente V.L."/>
            <person name="Venter E."/>
            <person name="Venter J.C."/>
            <person name="Vicario S."/>
            <person name="Vieira F.G."/>
            <person name="Vilella A.J."/>
            <person name="Villasante A."/>
            <person name="Walenz B."/>
            <person name="Wang J."/>
            <person name="Wasserman M."/>
            <person name="Watts T."/>
            <person name="Wilson D."/>
            <person name="Wilson R.K."/>
            <person name="Wing R.A."/>
            <person name="Wolfner M.F."/>
            <person name="Wong A."/>
            <person name="Wong G.K."/>
            <person name="Wu C.I."/>
            <person name="Wu G."/>
            <person name="Yamamoto D."/>
            <person name="Yang H.P."/>
            <person name="Yang S.P."/>
            <person name="Yorke J.A."/>
            <person name="Yoshida K."/>
            <person name="Zdobnov E."/>
            <person name="Zhang P."/>
            <person name="Zhang Y."/>
            <person name="Zimin A.V."/>
            <person name="Baldwin J."/>
            <person name="Abdouelleil A."/>
            <person name="Abdulkadir J."/>
            <person name="Abebe A."/>
            <person name="Abera B."/>
            <person name="Abreu J."/>
            <person name="Acer S.C."/>
            <person name="Aftuck L."/>
            <person name="Alexander A."/>
            <person name="An P."/>
            <person name="Anderson E."/>
            <person name="Anderson S."/>
            <person name="Arachi H."/>
            <person name="Azer M."/>
            <person name="Bachantsang P."/>
            <person name="Barry A."/>
            <person name="Bayul T."/>
            <person name="Berlin A."/>
            <person name="Bessette D."/>
            <person name="Bloom T."/>
            <person name="Blye J."/>
            <person name="Boguslavskiy L."/>
            <person name="Bonnet C."/>
            <person name="Boukhgalter B."/>
            <person name="Bourzgui I."/>
            <person name="Brown A."/>
            <person name="Cahill P."/>
            <person name="Channer S."/>
            <person name="Cheshatsang Y."/>
            <person name="Chuda L."/>
            <person name="Citroen M."/>
            <person name="Collymore A."/>
            <person name="Cooke P."/>
            <person name="Costello M."/>
            <person name="D'Aco K."/>
            <person name="Daza R."/>
            <person name="De Haan G."/>
            <person name="DeGray S."/>
            <person name="DeMaso C."/>
            <person name="Dhargay N."/>
            <person name="Dooley K."/>
            <person name="Dooley E."/>
            <person name="Doricent M."/>
            <person name="Dorje P."/>
            <person name="Dorjee K."/>
            <person name="Dupes A."/>
            <person name="Elong R."/>
            <person name="Falk J."/>
            <person name="Farina A."/>
            <person name="Faro S."/>
            <person name="Ferguson D."/>
            <person name="Fisher S."/>
            <person name="Foley C.D."/>
            <person name="Franke A."/>
            <person name="Friedrich D."/>
            <person name="Gadbois L."/>
            <person name="Gearin G."/>
            <person name="Gearin C.R."/>
            <person name="Giannoukos G."/>
            <person name="Goode T."/>
            <person name="Graham J."/>
            <person name="Grandbois E."/>
            <person name="Grewal S."/>
            <person name="Gyaltsen K."/>
            <person name="Hafez N."/>
            <person name="Hagos B."/>
            <person name="Hall J."/>
            <person name="Henson C."/>
            <person name="Hollinger A."/>
            <person name="Honan T."/>
            <person name="Huard M.D."/>
            <person name="Hughes L."/>
            <person name="Hurhula B."/>
            <person name="Husby M.E."/>
            <person name="Kamat A."/>
            <person name="Kanga B."/>
            <person name="Kashin S."/>
            <person name="Khazanovich D."/>
            <person name="Kisner P."/>
            <person name="Lance K."/>
            <person name="Lara M."/>
            <person name="Lee W."/>
            <person name="Lennon N."/>
            <person name="Letendre F."/>
            <person name="LeVine R."/>
            <person name="Lipovsky A."/>
            <person name="Liu X."/>
            <person name="Liu J."/>
            <person name="Liu S."/>
            <person name="Lokyitsang T."/>
            <person name="Lokyitsang Y."/>
            <person name="Lubonja R."/>
            <person name="Lui A."/>
            <person name="MacDonald P."/>
            <person name="Magnisalis V."/>
            <person name="Maru K."/>
            <person name="Matthews C."/>
            <person name="McCusker W."/>
            <person name="McDonough S."/>
            <person name="Mehta T."/>
            <person name="Meldrim J."/>
            <person name="Meneus L."/>
            <person name="Mihai O."/>
            <person name="Mihalev A."/>
            <person name="Mihova T."/>
            <person name="Mittelman R."/>
            <person name="Mlenga V."/>
            <person name="Montmayeur A."/>
            <person name="Mulrain L."/>
            <person name="Navidi A."/>
            <person name="Naylor J."/>
            <person name="Negash T."/>
            <person name="Nguyen T."/>
            <person name="Nguyen N."/>
            <person name="Nicol R."/>
            <person name="Norbu C."/>
            <person name="Norbu N."/>
            <person name="Novod N."/>
            <person name="O'Neill B."/>
            <person name="Osman S."/>
            <person name="Markiewicz E."/>
            <person name="Oyono O.L."/>
            <person name="Patti C."/>
            <person name="Phunkhang P."/>
            <person name="Pierre F."/>
            <person name="Priest M."/>
            <person name="Raghuraman S."/>
            <person name="Rege F."/>
            <person name="Reyes R."/>
            <person name="Rise C."/>
            <person name="Rogov P."/>
            <person name="Ross K."/>
            <person name="Ryan E."/>
            <person name="Settipalli S."/>
            <person name="Shea T."/>
            <person name="Sherpa N."/>
            <person name="Shi L."/>
            <person name="Shih D."/>
            <person name="Sparrow T."/>
            <person name="Spaulding J."/>
            <person name="Stalker J."/>
            <person name="Stange-Thomann N."/>
            <person name="Stavropoulos S."/>
            <person name="Stone C."/>
            <person name="Strader C."/>
            <person name="Tesfaye S."/>
            <person name="Thomson T."/>
            <person name="Thoulutsang Y."/>
            <person name="Thoulutsang D."/>
            <person name="Topham K."/>
            <person name="Topping I."/>
            <person name="Tsamla T."/>
            <person name="Vassiliev H."/>
            <person name="Vo A."/>
            <person name="Wangchuk T."/>
            <person name="Wangdi T."/>
            <person name="Weiand M."/>
            <person name="Wilkinson J."/>
            <person name="Wilson A."/>
            <person name="Yadav S."/>
            <person name="Young G."/>
            <person name="Yu Q."/>
            <person name="Zembek L."/>
            <person name="Zhong D."/>
            <person name="Zimmer A."/>
            <person name="Zwirko Z."/>
            <person name="Jaffe D.B."/>
            <person name="Alvarez P."/>
            <person name="Brockman W."/>
            <person name="Butler J."/>
            <person name="Chin C."/>
            <person name="Gnerre S."/>
            <person name="Grabherr M."/>
            <person name="Kleber M."/>
            <person name="Mauceli E."/>
            <person name="MacCallum I."/>
        </authorList>
    </citation>
    <scope>NUCLEOTIDE SEQUENCE [LARGE SCALE GENOMIC DNA]</scope>
    <source>
        <strain evidence="5">Tucson 14024-0371.13</strain>
    </source>
</reference>
<dbReference type="Pfam" id="PF02752">
    <property type="entry name" value="Arrestin_C"/>
    <property type="match status" value="1"/>
</dbReference>
<dbReference type="Pfam" id="PF00339">
    <property type="entry name" value="Arrestin_N"/>
    <property type="match status" value="1"/>
</dbReference>
<dbReference type="InterPro" id="IPR011021">
    <property type="entry name" value="Arrestin-like_N"/>
</dbReference>
<dbReference type="OrthoDB" id="2333384at2759"/>
<dbReference type="PANTHER" id="PTHR11188">
    <property type="entry name" value="ARRESTIN DOMAIN CONTAINING PROTEIN"/>
    <property type="match status" value="1"/>
</dbReference>
<dbReference type="HOGENOM" id="CLU_039221_0_1_1"/>
<protein>
    <recommendedName>
        <fullName evidence="3">Arrestin C-terminal-like domain-containing protein</fullName>
    </recommendedName>
</protein>
<evidence type="ECO:0000313" key="4">
    <source>
        <dbReference type="EMBL" id="EDV41860.1"/>
    </source>
</evidence>
<sequence length="436" mass="48268">MVVTCEIEFDNNPHGTYFGGQVMTGRVTIKSDKMKLVKAITLHVTGNAETRWTERVTRHRRRGRRSFYGREDYISSKTFLVGSNLSTQVPIEAGIHVYNFTCQIPTECPSSFEGMYGRVRYMANVTLVRPWKFDQSYTRCFTVLKVMDLNFNGPLLRVPANSETSKTYCCWPCRSDPLSLQLTVPQTGFVPGQSIPLSVLVTNESHIPVEQLVVTLAMLVTYHSKPPSMPNTTSERVVVNTLKGDPVQRNCKKLYNYEIKVPATPPTCFNVCGIIQIAYQVEVEAQVKGCHQNELVSVPVTVGTIPLTQHVPIQPRGLLNQPLDVQGLGSGYTATAPPIDASSPWAVDESIPPPNYQEAIHMGSTAAKAPEDCDDPEPVAPNTLSLDGSAYKPLYPVFDIPSPSAPPPTDYTQNYMAERAFVNPALDLDKDKGTWL</sequence>
<dbReference type="FunCoup" id="B3LYY6">
    <property type="interactions" value="12"/>
</dbReference>
<evidence type="ECO:0000259" key="3">
    <source>
        <dbReference type="SMART" id="SM01017"/>
    </source>
</evidence>
<dbReference type="GO" id="GO:0015031">
    <property type="term" value="P:protein transport"/>
    <property type="evidence" value="ECO:0007669"/>
    <property type="project" value="TreeGrafter"/>
</dbReference>
<gene>
    <name evidence="4" type="primary">Dana\GF17285</name>
    <name evidence="4" type="synonym">dana_GLEANR_18552</name>
    <name evidence="4" type="ORF">GF17285</name>
</gene>
<dbReference type="PANTHER" id="PTHR11188:SF167">
    <property type="entry name" value="ARRESTIN C-TERMINAL-LIKE DOMAIN-CONTAINING PROTEIN-RELATED"/>
    <property type="match status" value="1"/>
</dbReference>
<keyword evidence="2" id="KW-0716">Sensory transduction</keyword>
<dbReference type="AlphaFoldDB" id="B3LYY6"/>
<dbReference type="PhylomeDB" id="B3LYY6"/>
<dbReference type="SMART" id="SM01017">
    <property type="entry name" value="Arrestin_C"/>
    <property type="match status" value="1"/>
</dbReference>
<dbReference type="STRING" id="7217.B3LYY6"/>
<dbReference type="InterPro" id="IPR050357">
    <property type="entry name" value="Arrestin_domain-protein"/>
</dbReference>
<dbReference type="EMBL" id="CH902617">
    <property type="protein sequence ID" value="EDV41860.1"/>
    <property type="molecule type" value="Genomic_DNA"/>
</dbReference>
<dbReference type="InterPro" id="IPR011022">
    <property type="entry name" value="Arrestin_C-like"/>
</dbReference>
<dbReference type="KEGG" id="dan:6500070"/>
<dbReference type="OMA" id="GRARTYW"/>
<dbReference type="InterPro" id="IPR014752">
    <property type="entry name" value="Arrestin-like_C"/>
</dbReference>
<proteinExistence type="inferred from homology"/>
<dbReference type="Gene3D" id="2.60.40.640">
    <property type="match status" value="2"/>
</dbReference>
<dbReference type="InterPro" id="IPR014756">
    <property type="entry name" value="Ig_E-set"/>
</dbReference>
<comment type="similarity">
    <text evidence="1">Belongs to the arrestin family.</text>
</comment>
<dbReference type="GO" id="GO:0005737">
    <property type="term" value="C:cytoplasm"/>
    <property type="evidence" value="ECO:0007669"/>
    <property type="project" value="TreeGrafter"/>
</dbReference>
<name>B3LYY6_DROAN</name>